<name>A0A6I4J1D2_9SPHN</name>
<accession>A0A6I4J1D2</accession>
<dbReference type="InterPro" id="IPR036291">
    <property type="entry name" value="NAD(P)-bd_dom_sf"/>
</dbReference>
<proteinExistence type="predicted"/>
<dbReference type="SUPFAM" id="SSF51735">
    <property type="entry name" value="NAD(P)-binding Rossmann-fold domains"/>
    <property type="match status" value="1"/>
</dbReference>
<sequence length="318" mass="34477">MIRLAIIGYGKIARDQHLPALTNHGGYQLKAVVTRSGGAPEGVCCFADTAAMLEAMKGEIDAVTISTPPEPRYDIARQCLDAGLDMLLEKPPTTTIGQIQELAAECEKAGRVLFTTWHSQFAAAVEQARDALAGKRIAAMRVCWHEDVNKYHPGQDWVWDAGGFGVFDPGINALSIAVKIVPGKLILDDAMLRVPANRQQPIVAKLKLSSPIADGPIDATFDWCPTSEDEWTITVQPAGAPELVLRHGGSEIEIGGQVHAPTGPGEYPGIYAEFANLVAERRSHVDYEPLRIVADAFMTADREQAPTFEWRSAPSSRV</sequence>
<dbReference type="Gene3D" id="3.40.50.720">
    <property type="entry name" value="NAD(P)-binding Rossmann-like Domain"/>
    <property type="match status" value="1"/>
</dbReference>
<evidence type="ECO:0000313" key="3">
    <source>
        <dbReference type="Proteomes" id="UP000441389"/>
    </source>
</evidence>
<dbReference type="Proteomes" id="UP000441389">
    <property type="component" value="Unassembled WGS sequence"/>
</dbReference>
<comment type="caution">
    <text evidence="2">The sequence shown here is derived from an EMBL/GenBank/DDBJ whole genome shotgun (WGS) entry which is preliminary data.</text>
</comment>
<dbReference type="AlphaFoldDB" id="A0A6I4J1D2"/>
<dbReference type="PANTHER" id="PTHR43818:SF7">
    <property type="entry name" value="DEHYDROGENASE"/>
    <property type="match status" value="1"/>
</dbReference>
<dbReference type="RefSeq" id="WP_157027027.1">
    <property type="nucleotide sequence ID" value="NZ_WQMS01000009.1"/>
</dbReference>
<dbReference type="Gene3D" id="3.30.360.10">
    <property type="entry name" value="Dihydrodipicolinate Reductase, domain 2"/>
    <property type="match status" value="1"/>
</dbReference>
<gene>
    <name evidence="2" type="ORF">GON01_08965</name>
</gene>
<reference evidence="2 3" key="1">
    <citation type="submission" date="2019-12" db="EMBL/GenBank/DDBJ databases">
        <authorList>
            <person name="Huq M.A."/>
        </authorList>
    </citation>
    <scope>NUCLEOTIDE SEQUENCE [LARGE SCALE GENOMIC DNA]</scope>
    <source>
        <strain evidence="2 3">MAH-20</strain>
    </source>
</reference>
<evidence type="ECO:0000313" key="2">
    <source>
        <dbReference type="EMBL" id="MVO78064.1"/>
    </source>
</evidence>
<dbReference type="PANTHER" id="PTHR43818">
    <property type="entry name" value="BCDNA.GH03377"/>
    <property type="match status" value="1"/>
</dbReference>
<dbReference type="EMBL" id="WQMS01000009">
    <property type="protein sequence ID" value="MVO78064.1"/>
    <property type="molecule type" value="Genomic_DNA"/>
</dbReference>
<dbReference type="InterPro" id="IPR050463">
    <property type="entry name" value="Gfo/Idh/MocA_oxidrdct_glycsds"/>
</dbReference>
<protein>
    <submittedName>
        <fullName evidence="2">Gfo/Idh/MocA family oxidoreductase</fullName>
    </submittedName>
</protein>
<keyword evidence="3" id="KW-1185">Reference proteome</keyword>
<organism evidence="2 3">
    <name type="scientific">Sphingomonas horti</name>
    <dbReference type="NCBI Taxonomy" id="2682842"/>
    <lineage>
        <taxon>Bacteria</taxon>
        <taxon>Pseudomonadati</taxon>
        <taxon>Pseudomonadota</taxon>
        <taxon>Alphaproteobacteria</taxon>
        <taxon>Sphingomonadales</taxon>
        <taxon>Sphingomonadaceae</taxon>
        <taxon>Sphingomonas</taxon>
    </lineage>
</organism>
<dbReference type="GO" id="GO:0000166">
    <property type="term" value="F:nucleotide binding"/>
    <property type="evidence" value="ECO:0007669"/>
    <property type="project" value="InterPro"/>
</dbReference>
<feature type="domain" description="Gfo/Idh/MocA-like oxidoreductase N-terminal" evidence="1">
    <location>
        <begin position="2"/>
        <end position="114"/>
    </location>
</feature>
<dbReference type="InterPro" id="IPR000683">
    <property type="entry name" value="Gfo/Idh/MocA-like_OxRdtase_N"/>
</dbReference>
<evidence type="ECO:0000259" key="1">
    <source>
        <dbReference type="Pfam" id="PF01408"/>
    </source>
</evidence>
<dbReference type="Pfam" id="PF01408">
    <property type="entry name" value="GFO_IDH_MocA"/>
    <property type="match status" value="1"/>
</dbReference>